<proteinExistence type="predicted"/>
<keyword evidence="2" id="KW-1185">Reference proteome</keyword>
<reference evidence="1 2" key="1">
    <citation type="submission" date="2017-06" db="EMBL/GenBank/DDBJ databases">
        <title>Genome sequencing of cyanobaciteial culture collection at National Institute for Environmental Studies (NIES).</title>
        <authorList>
            <person name="Hirose Y."/>
            <person name="Shimura Y."/>
            <person name="Fujisawa T."/>
            <person name="Nakamura Y."/>
            <person name="Kawachi M."/>
        </authorList>
    </citation>
    <scope>NUCLEOTIDE SEQUENCE [LARGE SCALE GENOMIC DNA]</scope>
    <source>
        <strain evidence="1 2">NIES-37</strain>
        <plasmid evidence="2">Plasmid2 dna</plasmid>
    </source>
</reference>
<evidence type="ECO:0000313" key="2">
    <source>
        <dbReference type="Proteomes" id="UP000218785"/>
    </source>
</evidence>
<dbReference type="AlphaFoldDB" id="A0A1Z4NBI2"/>
<protein>
    <submittedName>
        <fullName evidence="1">Transposase</fullName>
    </submittedName>
</protein>
<keyword evidence="1" id="KW-0614">Plasmid</keyword>
<accession>A0A1Z4NBI2</accession>
<geneLocation type="plasmid" evidence="2">
    <name>Plasmid2 dna</name>
</geneLocation>
<dbReference type="KEGG" id="ttq:NIES37_71020"/>
<dbReference type="EMBL" id="AP018250">
    <property type="protein sequence ID" value="BAZ03089.1"/>
    <property type="molecule type" value="Genomic_DNA"/>
</dbReference>
<dbReference type="RefSeq" id="WP_096585031.1">
    <property type="nucleotide sequence ID" value="NZ_CAWNJS010000003.1"/>
</dbReference>
<evidence type="ECO:0000313" key="1">
    <source>
        <dbReference type="EMBL" id="BAZ03089.1"/>
    </source>
</evidence>
<gene>
    <name evidence="1" type="ORF">NIES37_71020</name>
</gene>
<name>A0A1Z4NBI2_9CYAN</name>
<organism evidence="1 2">
    <name type="scientific">Tolypothrix tenuis PCC 7101</name>
    <dbReference type="NCBI Taxonomy" id="231146"/>
    <lineage>
        <taxon>Bacteria</taxon>
        <taxon>Bacillati</taxon>
        <taxon>Cyanobacteriota</taxon>
        <taxon>Cyanophyceae</taxon>
        <taxon>Nostocales</taxon>
        <taxon>Tolypothrichaceae</taxon>
        <taxon>Tolypothrix</taxon>
    </lineage>
</organism>
<dbReference type="Proteomes" id="UP000218785">
    <property type="component" value="Plasmid plasmid2"/>
</dbReference>
<sequence length="143" mass="16378">MARKKKVKGVKSVTKIAIVGTLKLNKWKSAELDLISSRLGSLRSDLWNEFGSLKAWGISEYVIDKALRPRNSKYQLPAKLWEATLYDVIGDIHAVQASCIEKVLDALNIKYQKAMDKKTVAQRILESGEWELHPRLHKLVRFF</sequence>